<dbReference type="Proteomes" id="UP000199652">
    <property type="component" value="Unassembled WGS sequence"/>
</dbReference>
<dbReference type="EC" id="2.1.2.9" evidence="2 5"/>
<keyword evidence="4 5" id="KW-0648">Protein biosynthesis</keyword>
<dbReference type="GO" id="GO:0005829">
    <property type="term" value="C:cytosol"/>
    <property type="evidence" value="ECO:0007669"/>
    <property type="project" value="TreeGrafter"/>
</dbReference>
<dbReference type="Gene3D" id="3.40.50.12230">
    <property type="match status" value="1"/>
</dbReference>
<dbReference type="InterPro" id="IPR005793">
    <property type="entry name" value="Formyl_trans_C"/>
</dbReference>
<protein>
    <recommendedName>
        <fullName evidence="2 5">Methionyl-tRNA formyltransferase</fullName>
        <ecNumber evidence="2 5">2.1.2.9</ecNumber>
    </recommendedName>
</protein>
<dbReference type="CDD" id="cd08646">
    <property type="entry name" value="FMT_core_Met-tRNA-FMT_N"/>
    <property type="match status" value="1"/>
</dbReference>
<evidence type="ECO:0000259" key="7">
    <source>
        <dbReference type="Pfam" id="PF02911"/>
    </source>
</evidence>
<comment type="catalytic activity">
    <reaction evidence="5">
        <text>L-methionyl-tRNA(fMet) + (6R)-10-formyltetrahydrofolate = N-formyl-L-methionyl-tRNA(fMet) + (6S)-5,6,7,8-tetrahydrofolate + H(+)</text>
        <dbReference type="Rhea" id="RHEA:24380"/>
        <dbReference type="Rhea" id="RHEA-COMP:9952"/>
        <dbReference type="Rhea" id="RHEA-COMP:9953"/>
        <dbReference type="ChEBI" id="CHEBI:15378"/>
        <dbReference type="ChEBI" id="CHEBI:57453"/>
        <dbReference type="ChEBI" id="CHEBI:78530"/>
        <dbReference type="ChEBI" id="CHEBI:78844"/>
        <dbReference type="ChEBI" id="CHEBI:195366"/>
        <dbReference type="EC" id="2.1.2.9"/>
    </reaction>
</comment>
<accession>A0A1H3EJZ0</accession>
<dbReference type="PANTHER" id="PTHR11138">
    <property type="entry name" value="METHIONYL-TRNA FORMYLTRANSFERASE"/>
    <property type="match status" value="1"/>
</dbReference>
<evidence type="ECO:0000313" key="8">
    <source>
        <dbReference type="EMBL" id="SDX78518.1"/>
    </source>
</evidence>
<dbReference type="InterPro" id="IPR002376">
    <property type="entry name" value="Formyl_transf_N"/>
</dbReference>
<dbReference type="AlphaFoldDB" id="A0A1H3EJZ0"/>
<comment type="similarity">
    <text evidence="1 5">Belongs to the Fmt family.</text>
</comment>
<dbReference type="InterPro" id="IPR036477">
    <property type="entry name" value="Formyl_transf_N_sf"/>
</dbReference>
<sequence>MKPLKVVLMGTTDFAVPALDRLVEAGHQVLSVVCQPDRPNKRGNKICFLPVKKRALALGIPVFQPERIKTPEAVAHLKALEADIFVVAAYGQILSEEILYMPPMGSVNIHGSLLPEYRGAAPVHHAILDGKDESGVTIMKMDIGMDTGDMLSKARVPITEETTVGQLHDALAELGADLLLMTLQEMVEGSIVPEKQEEAKATYADKVDRDTGRINWSRTTHEVLRKINGTDPFPGAYTTLDGLKIKCFSPKIQGNETPGHPGQILKADIHSGLVVKTADGSLTIGEIQMPGKKRMETKDYLRGNTLEIGRILGKA</sequence>
<dbReference type="InterPro" id="IPR011034">
    <property type="entry name" value="Formyl_transferase-like_C_sf"/>
</dbReference>
<dbReference type="CDD" id="cd08704">
    <property type="entry name" value="Met_tRNA_FMT_C"/>
    <property type="match status" value="1"/>
</dbReference>
<evidence type="ECO:0000256" key="1">
    <source>
        <dbReference type="ARBA" id="ARBA00010699"/>
    </source>
</evidence>
<dbReference type="InterPro" id="IPR005794">
    <property type="entry name" value="Fmt"/>
</dbReference>
<dbReference type="RefSeq" id="WP_090244455.1">
    <property type="nucleotide sequence ID" value="NZ_FNOU01000007.1"/>
</dbReference>
<comment type="function">
    <text evidence="5">Attaches a formyl group to the free amino group of methionyl-tRNA(fMet). The formyl group appears to play a dual role in the initiator identity of N-formylmethionyl-tRNA by promoting its recognition by IF2 and preventing the misappropriation of this tRNA by the elongation apparatus.</text>
</comment>
<dbReference type="SUPFAM" id="SSF53328">
    <property type="entry name" value="Formyltransferase"/>
    <property type="match status" value="1"/>
</dbReference>
<feature type="domain" description="Formyl transferase N-terminal" evidence="6">
    <location>
        <begin position="6"/>
        <end position="180"/>
    </location>
</feature>
<evidence type="ECO:0000256" key="4">
    <source>
        <dbReference type="ARBA" id="ARBA00022917"/>
    </source>
</evidence>
<dbReference type="Pfam" id="PF00551">
    <property type="entry name" value="Formyl_trans_N"/>
    <property type="match status" value="1"/>
</dbReference>
<dbReference type="NCBIfam" id="TIGR00460">
    <property type="entry name" value="fmt"/>
    <property type="match status" value="1"/>
</dbReference>
<dbReference type="InterPro" id="IPR001555">
    <property type="entry name" value="GART_AS"/>
</dbReference>
<keyword evidence="9" id="KW-1185">Reference proteome</keyword>
<gene>
    <name evidence="5" type="primary">fmt</name>
    <name evidence="8" type="ORF">SAMN04488579_10781</name>
</gene>
<dbReference type="PANTHER" id="PTHR11138:SF5">
    <property type="entry name" value="METHIONYL-TRNA FORMYLTRANSFERASE, MITOCHONDRIAL"/>
    <property type="match status" value="1"/>
</dbReference>
<dbReference type="GO" id="GO:0004479">
    <property type="term" value="F:methionyl-tRNA formyltransferase activity"/>
    <property type="evidence" value="ECO:0007669"/>
    <property type="project" value="UniProtKB-UniRule"/>
</dbReference>
<feature type="domain" description="Formyl transferase C-terminal" evidence="7">
    <location>
        <begin position="206"/>
        <end position="304"/>
    </location>
</feature>
<dbReference type="SUPFAM" id="SSF50486">
    <property type="entry name" value="FMT C-terminal domain-like"/>
    <property type="match status" value="1"/>
</dbReference>
<proteinExistence type="inferred from homology"/>
<dbReference type="FunFam" id="3.40.50.12230:FF:000001">
    <property type="entry name" value="Methionyl-tRNA formyltransferase"/>
    <property type="match status" value="1"/>
</dbReference>
<evidence type="ECO:0000256" key="5">
    <source>
        <dbReference type="HAMAP-Rule" id="MF_00182"/>
    </source>
</evidence>
<organism evidence="8 9">
    <name type="scientific">Eubacterium barkeri</name>
    <name type="common">Clostridium barkeri</name>
    <dbReference type="NCBI Taxonomy" id="1528"/>
    <lineage>
        <taxon>Bacteria</taxon>
        <taxon>Bacillati</taxon>
        <taxon>Bacillota</taxon>
        <taxon>Clostridia</taxon>
        <taxon>Eubacteriales</taxon>
        <taxon>Eubacteriaceae</taxon>
        <taxon>Eubacterium</taxon>
    </lineage>
</organism>
<dbReference type="OrthoDB" id="9802815at2"/>
<dbReference type="PROSITE" id="PS00373">
    <property type="entry name" value="GART"/>
    <property type="match status" value="1"/>
</dbReference>
<keyword evidence="3 5" id="KW-0808">Transferase</keyword>
<reference evidence="9" key="1">
    <citation type="submission" date="2016-10" db="EMBL/GenBank/DDBJ databases">
        <authorList>
            <person name="Varghese N."/>
            <person name="Submissions S."/>
        </authorList>
    </citation>
    <scope>NUCLEOTIDE SEQUENCE [LARGE SCALE GENOMIC DNA]</scope>
    <source>
        <strain evidence="9">VPI 5359</strain>
    </source>
</reference>
<dbReference type="STRING" id="1528.SAMN04488579_10781"/>
<evidence type="ECO:0000256" key="3">
    <source>
        <dbReference type="ARBA" id="ARBA00022679"/>
    </source>
</evidence>
<evidence type="ECO:0000259" key="6">
    <source>
        <dbReference type="Pfam" id="PF00551"/>
    </source>
</evidence>
<feature type="binding site" evidence="5">
    <location>
        <begin position="112"/>
        <end position="115"/>
    </location>
    <ligand>
        <name>(6S)-5,6,7,8-tetrahydrofolate</name>
        <dbReference type="ChEBI" id="CHEBI:57453"/>
    </ligand>
</feature>
<dbReference type="Pfam" id="PF02911">
    <property type="entry name" value="Formyl_trans_C"/>
    <property type="match status" value="1"/>
</dbReference>
<evidence type="ECO:0000256" key="2">
    <source>
        <dbReference type="ARBA" id="ARBA00012261"/>
    </source>
</evidence>
<dbReference type="HAMAP" id="MF_00182">
    <property type="entry name" value="Formyl_trans"/>
    <property type="match status" value="1"/>
</dbReference>
<name>A0A1H3EJZ0_EUBBA</name>
<dbReference type="InterPro" id="IPR044135">
    <property type="entry name" value="Met-tRNA-FMT_C"/>
</dbReference>
<evidence type="ECO:0000313" key="9">
    <source>
        <dbReference type="Proteomes" id="UP000199652"/>
    </source>
</evidence>
<dbReference type="InterPro" id="IPR041711">
    <property type="entry name" value="Met-tRNA-FMT_N"/>
</dbReference>
<dbReference type="EMBL" id="FNOU01000007">
    <property type="protein sequence ID" value="SDX78518.1"/>
    <property type="molecule type" value="Genomic_DNA"/>
</dbReference>